<dbReference type="EMBL" id="HACG01029980">
    <property type="protein sequence ID" value="CEK76845.1"/>
    <property type="molecule type" value="Transcribed_RNA"/>
</dbReference>
<evidence type="ECO:0000313" key="3">
    <source>
        <dbReference type="EMBL" id="CEK76846.1"/>
    </source>
</evidence>
<feature type="region of interest" description="Disordered" evidence="1">
    <location>
        <begin position="102"/>
        <end position="131"/>
    </location>
</feature>
<gene>
    <name evidence="2" type="primary">ORF101806</name>
    <name evidence="3" type="synonym">ORF101813</name>
</gene>
<accession>A0A0B7AA47</accession>
<proteinExistence type="predicted"/>
<protein>
    <submittedName>
        <fullName evidence="2">Uncharacterized protein</fullName>
    </submittedName>
</protein>
<sequence length="131" mass="15714">MMEETNHEYDQDIDLHLNVDQNLDIDIHQLSHEQELQIEVLDLRYKLHHLRAQNSIRNQENQNLLEMEKQRYLVIVQELSVLHQIVNENNAKIKRLTAANQTPTTLTKHEQKDSNVQRQLSEMQRTIRETR</sequence>
<name>A0A0B7AA47_9EUPU</name>
<dbReference type="AlphaFoldDB" id="A0A0B7AA47"/>
<evidence type="ECO:0000256" key="1">
    <source>
        <dbReference type="SAM" id="MobiDB-lite"/>
    </source>
</evidence>
<organism evidence="2">
    <name type="scientific">Arion vulgaris</name>
    <dbReference type="NCBI Taxonomy" id="1028688"/>
    <lineage>
        <taxon>Eukaryota</taxon>
        <taxon>Metazoa</taxon>
        <taxon>Spiralia</taxon>
        <taxon>Lophotrochozoa</taxon>
        <taxon>Mollusca</taxon>
        <taxon>Gastropoda</taxon>
        <taxon>Heterobranchia</taxon>
        <taxon>Euthyneura</taxon>
        <taxon>Panpulmonata</taxon>
        <taxon>Eupulmonata</taxon>
        <taxon>Stylommatophora</taxon>
        <taxon>Helicina</taxon>
        <taxon>Arionoidea</taxon>
        <taxon>Arionidae</taxon>
        <taxon>Arion</taxon>
    </lineage>
</organism>
<evidence type="ECO:0000313" key="2">
    <source>
        <dbReference type="EMBL" id="CEK76845.1"/>
    </source>
</evidence>
<reference evidence="2" key="1">
    <citation type="submission" date="2014-12" db="EMBL/GenBank/DDBJ databases">
        <title>Insight into the proteome of Arion vulgaris.</title>
        <authorList>
            <person name="Aradska J."/>
            <person name="Bulat T."/>
            <person name="Smidak R."/>
            <person name="Sarate P."/>
            <person name="Gangsoo J."/>
            <person name="Sialana F."/>
            <person name="Bilban M."/>
            <person name="Lubec G."/>
        </authorList>
    </citation>
    <scope>NUCLEOTIDE SEQUENCE</scope>
    <source>
        <tissue evidence="2">Skin</tissue>
    </source>
</reference>
<dbReference type="EMBL" id="HACG01029981">
    <property type="protein sequence ID" value="CEK76846.1"/>
    <property type="molecule type" value="Transcribed_RNA"/>
</dbReference>